<protein>
    <submittedName>
        <fullName evidence="1">Uncharacterized protein</fullName>
    </submittedName>
</protein>
<dbReference type="Gramene" id="Psat03G0179900-T1">
    <property type="protein sequence ID" value="KAI5426114.1"/>
    <property type="gene ID" value="KIW84_031799"/>
</dbReference>
<gene>
    <name evidence="1" type="ORF">KIW84_031799</name>
</gene>
<comment type="caution">
    <text evidence="1">The sequence shown here is derived from an EMBL/GenBank/DDBJ whole genome shotgun (WGS) entry which is preliminary data.</text>
</comment>
<organism evidence="1 2">
    <name type="scientific">Pisum sativum</name>
    <name type="common">Garden pea</name>
    <name type="synonym">Lathyrus oleraceus</name>
    <dbReference type="NCBI Taxonomy" id="3888"/>
    <lineage>
        <taxon>Eukaryota</taxon>
        <taxon>Viridiplantae</taxon>
        <taxon>Streptophyta</taxon>
        <taxon>Embryophyta</taxon>
        <taxon>Tracheophyta</taxon>
        <taxon>Spermatophyta</taxon>
        <taxon>Magnoliopsida</taxon>
        <taxon>eudicotyledons</taxon>
        <taxon>Gunneridae</taxon>
        <taxon>Pentapetalae</taxon>
        <taxon>rosids</taxon>
        <taxon>fabids</taxon>
        <taxon>Fabales</taxon>
        <taxon>Fabaceae</taxon>
        <taxon>Papilionoideae</taxon>
        <taxon>50 kb inversion clade</taxon>
        <taxon>NPAAA clade</taxon>
        <taxon>Hologalegina</taxon>
        <taxon>IRL clade</taxon>
        <taxon>Fabeae</taxon>
        <taxon>Lathyrus</taxon>
    </lineage>
</organism>
<dbReference type="EMBL" id="JAMSHJ010000003">
    <property type="protein sequence ID" value="KAI5426114.1"/>
    <property type="molecule type" value="Genomic_DNA"/>
</dbReference>
<evidence type="ECO:0000313" key="2">
    <source>
        <dbReference type="Proteomes" id="UP001058974"/>
    </source>
</evidence>
<proteinExistence type="predicted"/>
<evidence type="ECO:0000313" key="1">
    <source>
        <dbReference type="EMBL" id="KAI5426114.1"/>
    </source>
</evidence>
<sequence length="127" mass="14662">MEYDVPEKVWEFALKLGISGEISKEVYMEEIRRMKDKDKEESKLSLIDDYVASSFWGSKEMEWYELGVAGASGGIITLWRKILLCLNYSFRGKGYVCVNVAWKGEVYKFVNVYAPVKQLEIGIYGHL</sequence>
<reference evidence="1 2" key="1">
    <citation type="journal article" date="2022" name="Nat. Genet.">
        <title>Improved pea reference genome and pan-genome highlight genomic features and evolutionary characteristics.</title>
        <authorList>
            <person name="Yang T."/>
            <person name="Liu R."/>
            <person name="Luo Y."/>
            <person name="Hu S."/>
            <person name="Wang D."/>
            <person name="Wang C."/>
            <person name="Pandey M.K."/>
            <person name="Ge S."/>
            <person name="Xu Q."/>
            <person name="Li N."/>
            <person name="Li G."/>
            <person name="Huang Y."/>
            <person name="Saxena R.K."/>
            <person name="Ji Y."/>
            <person name="Li M."/>
            <person name="Yan X."/>
            <person name="He Y."/>
            <person name="Liu Y."/>
            <person name="Wang X."/>
            <person name="Xiang C."/>
            <person name="Varshney R.K."/>
            <person name="Ding H."/>
            <person name="Gao S."/>
            <person name="Zong X."/>
        </authorList>
    </citation>
    <scope>NUCLEOTIDE SEQUENCE [LARGE SCALE GENOMIC DNA]</scope>
    <source>
        <strain evidence="1 2">cv. Zhongwan 6</strain>
    </source>
</reference>
<name>A0A9D5B1C0_PEA</name>
<keyword evidence="2" id="KW-1185">Reference proteome</keyword>
<dbReference type="Proteomes" id="UP001058974">
    <property type="component" value="Chromosome 3"/>
</dbReference>
<dbReference type="AlphaFoldDB" id="A0A9D5B1C0"/>
<accession>A0A9D5B1C0</accession>